<protein>
    <submittedName>
        <fullName evidence="2">Putative thiazole-containing bacteriocin maturation protein</fullName>
    </submittedName>
</protein>
<dbReference type="InterPro" id="IPR022368">
    <property type="entry name" value="Thiazole_bacteriocin_mat_put"/>
</dbReference>
<keyword evidence="1" id="KW-1133">Transmembrane helix</keyword>
<feature type="transmembrane region" description="Helical" evidence="1">
    <location>
        <begin position="132"/>
        <end position="153"/>
    </location>
</feature>
<sequence length="650" mass="73160">MTNLAPSMRLKVKRDTFFIPDSNDSVYFRNNSCSFRIEGRTINQWVEKLLPMFNGEHTLEDLTNGLSVEHRDQIYKIAELLYQNGFVRDVSKDLPHQMPEQVLKKYAFQIEFLENVSDSGAHRFESYRQAKVLAIGSGPFFVSLIAALLESGLPKIHMLMMKSVPTNRQRLEELAAYASKTDPQVELEEVSLGSESIDSLREVLRPFDWILYTSQEGDIDELRILHTFCREEKKVLLPAIVLQQVGLAGPSVHPDSEGCWESAWRRLHHSALSQDSQSYGSSSTAVATLANVIVFELFKKVTGVAESVRNNQFYLLNLETLEGNWHSFIPHPLITETSAKRVQDPDLLLERHSGRNESSGLLSYFSSLTSEISGIFHIWEEGELKQLPLAQCRVQVADALSEGPTPLLTDITCTGMTHEEARREAGLAGIEAYVSRMTELPITSPQKEVNITVDSQEFVGVGAGETVAEGIARGLQKCLTEELEKQRVNQKLRVFRFQLNKVEDEQCLFYLQALTTMKGAPKLGMGEEMCGFPVVWVGTGEHWYSSVGLNVTMALRKALQQALSTEQNKAAYLETKELKKTSVLLEEKDSKSLVIPACEETPSREMLKSAMQVLKYHHKQLLVLDLALEPFLKKQLAGVFGVLFQKEESK</sequence>
<dbReference type="NCBIfam" id="TIGR03693">
    <property type="entry name" value="ocin_ThiF_like"/>
    <property type="match status" value="1"/>
</dbReference>
<keyword evidence="1" id="KW-0472">Membrane</keyword>
<name>A0A1G8RA14_9BACI</name>
<evidence type="ECO:0000256" key="1">
    <source>
        <dbReference type="SAM" id="Phobius"/>
    </source>
</evidence>
<keyword evidence="1" id="KW-0812">Transmembrane</keyword>
<organism evidence="2 3">
    <name type="scientific">Alteribacillus bidgolensis</name>
    <dbReference type="NCBI Taxonomy" id="930129"/>
    <lineage>
        <taxon>Bacteria</taxon>
        <taxon>Bacillati</taxon>
        <taxon>Bacillota</taxon>
        <taxon>Bacilli</taxon>
        <taxon>Bacillales</taxon>
        <taxon>Bacillaceae</taxon>
        <taxon>Alteribacillus</taxon>
    </lineage>
</organism>
<evidence type="ECO:0000313" key="3">
    <source>
        <dbReference type="Proteomes" id="UP000199017"/>
    </source>
</evidence>
<dbReference type="Proteomes" id="UP000199017">
    <property type="component" value="Unassembled WGS sequence"/>
</dbReference>
<dbReference type="OrthoDB" id="2369163at2"/>
<dbReference type="GO" id="GO:0008641">
    <property type="term" value="F:ubiquitin-like modifier activating enzyme activity"/>
    <property type="evidence" value="ECO:0007669"/>
    <property type="project" value="InterPro"/>
</dbReference>
<dbReference type="STRING" id="930129.SAMN05216352_12536"/>
<dbReference type="SUPFAM" id="SSF69572">
    <property type="entry name" value="Activating enzymes of the ubiquitin-like proteins"/>
    <property type="match status" value="1"/>
</dbReference>
<proteinExistence type="predicted"/>
<accession>A0A1G8RA14</accession>
<evidence type="ECO:0000313" key="2">
    <source>
        <dbReference type="EMBL" id="SDJ13375.1"/>
    </source>
</evidence>
<dbReference type="InterPro" id="IPR035985">
    <property type="entry name" value="Ubiquitin-activating_enz"/>
</dbReference>
<reference evidence="2 3" key="1">
    <citation type="submission" date="2016-10" db="EMBL/GenBank/DDBJ databases">
        <authorList>
            <person name="de Groot N.N."/>
        </authorList>
    </citation>
    <scope>NUCLEOTIDE SEQUENCE [LARGE SCALE GENOMIC DNA]</scope>
    <source>
        <strain evidence="3">P4B,CCM 7963,CECT 7998,DSM 25260,IBRC-M 10614,KCTC 13821</strain>
    </source>
</reference>
<keyword evidence="3" id="KW-1185">Reference proteome</keyword>
<dbReference type="RefSeq" id="WP_091588176.1">
    <property type="nucleotide sequence ID" value="NZ_FNDU01000025.1"/>
</dbReference>
<dbReference type="AlphaFoldDB" id="A0A1G8RA14"/>
<gene>
    <name evidence="2" type="ORF">SAMN05216352_12536</name>
</gene>
<dbReference type="EMBL" id="FNDU01000025">
    <property type="protein sequence ID" value="SDJ13375.1"/>
    <property type="molecule type" value="Genomic_DNA"/>
</dbReference>
<dbReference type="Gene3D" id="3.40.50.720">
    <property type="entry name" value="NAD(P)-binding Rossmann-like Domain"/>
    <property type="match status" value="1"/>
</dbReference>